<dbReference type="InterPro" id="IPR044068">
    <property type="entry name" value="CB"/>
</dbReference>
<dbReference type="GO" id="GO:0003677">
    <property type="term" value="F:DNA binding"/>
    <property type="evidence" value="ECO:0007669"/>
    <property type="project" value="UniProtKB-UniRule"/>
</dbReference>
<dbReference type="EMBL" id="SWKR01000002">
    <property type="protein sequence ID" value="TKD50180.1"/>
    <property type="molecule type" value="Genomic_DNA"/>
</dbReference>
<evidence type="ECO:0000256" key="4">
    <source>
        <dbReference type="ARBA" id="ARBA00023172"/>
    </source>
</evidence>
<proteinExistence type="inferred from homology"/>
<dbReference type="GO" id="GO:0006310">
    <property type="term" value="P:DNA recombination"/>
    <property type="evidence" value="ECO:0007669"/>
    <property type="project" value="UniProtKB-KW"/>
</dbReference>
<evidence type="ECO:0000256" key="1">
    <source>
        <dbReference type="ARBA" id="ARBA00008857"/>
    </source>
</evidence>
<evidence type="ECO:0000259" key="7">
    <source>
        <dbReference type="PROSITE" id="PS51900"/>
    </source>
</evidence>
<dbReference type="CDD" id="cd00796">
    <property type="entry name" value="INT_Rci_Hp1_C"/>
    <property type="match status" value="1"/>
</dbReference>
<name>A0A4U1L1V1_9SPHN</name>
<comment type="caution">
    <text evidence="8">The sequence shown here is derived from an EMBL/GenBank/DDBJ whole genome shotgun (WGS) entry which is preliminary data.</text>
</comment>
<keyword evidence="3 5" id="KW-0238">DNA-binding</keyword>
<keyword evidence="4" id="KW-0233">DNA recombination</keyword>
<dbReference type="InterPro" id="IPR011010">
    <property type="entry name" value="DNA_brk_join_enz"/>
</dbReference>
<dbReference type="PANTHER" id="PTHR30349">
    <property type="entry name" value="PHAGE INTEGRASE-RELATED"/>
    <property type="match status" value="1"/>
</dbReference>
<dbReference type="PROSITE" id="PS51898">
    <property type="entry name" value="TYR_RECOMBINASE"/>
    <property type="match status" value="1"/>
</dbReference>
<dbReference type="Gene3D" id="1.10.443.10">
    <property type="entry name" value="Intergrase catalytic core"/>
    <property type="match status" value="1"/>
</dbReference>
<organism evidence="8 9">
    <name type="scientific">Sphingomonas baiyangensis</name>
    <dbReference type="NCBI Taxonomy" id="2572576"/>
    <lineage>
        <taxon>Bacteria</taxon>
        <taxon>Pseudomonadati</taxon>
        <taxon>Pseudomonadota</taxon>
        <taxon>Alphaproteobacteria</taxon>
        <taxon>Sphingomonadales</taxon>
        <taxon>Sphingomonadaceae</taxon>
        <taxon>Sphingomonas</taxon>
    </lineage>
</organism>
<protein>
    <submittedName>
        <fullName evidence="8">Site-specific integrase</fullName>
    </submittedName>
</protein>
<dbReference type="Pfam" id="PF00589">
    <property type="entry name" value="Phage_integrase"/>
    <property type="match status" value="1"/>
</dbReference>
<dbReference type="InterPro" id="IPR050090">
    <property type="entry name" value="Tyrosine_recombinase_XerCD"/>
</dbReference>
<dbReference type="PANTHER" id="PTHR30349:SF41">
    <property type="entry name" value="INTEGRASE_RECOMBINASE PROTEIN MJ0367-RELATED"/>
    <property type="match status" value="1"/>
</dbReference>
<accession>A0A4U1L1V1</accession>
<feature type="domain" description="Core-binding (CB)" evidence="7">
    <location>
        <begin position="65"/>
        <end position="150"/>
    </location>
</feature>
<evidence type="ECO:0000259" key="6">
    <source>
        <dbReference type="PROSITE" id="PS51898"/>
    </source>
</evidence>
<sequence length="347" mass="40195">MGVRKRGSKREPDYLYQRNGVFYARLTVNGIEQRESLKTRDRAEAERRLGPWLESRSLYHGTVRHTFREAAALWFDAGDWKPKTLTGYAKLLSVLDGYLGELYWDQVDKARLQWLATELRKPKGPYQRTAGTATINRYLSVISGIADHVRELPGWPELNPVSLMPRKPRREKRQSYVRPPIEDIEAYFARMRGTFGDLCRMALLTGARMDELATLKAADARNGKMQLWQTKHQFRVVPLCQEAQAIVARQKANADGWLFATAAGTPYRRVTEMWREIVLRAQKMAQAEGRTLTRMRFHDLRHEYAIRYLESGGSIYELQKLLGHSTVSQTEWYLRYLTPSQAAEAKR</sequence>
<keyword evidence="2" id="KW-0229">DNA integration</keyword>
<evidence type="ECO:0000313" key="9">
    <source>
        <dbReference type="Proteomes" id="UP000309138"/>
    </source>
</evidence>
<evidence type="ECO:0000256" key="2">
    <source>
        <dbReference type="ARBA" id="ARBA00022908"/>
    </source>
</evidence>
<dbReference type="InterPro" id="IPR013762">
    <property type="entry name" value="Integrase-like_cat_sf"/>
</dbReference>
<evidence type="ECO:0000256" key="5">
    <source>
        <dbReference type="PROSITE-ProRule" id="PRU01248"/>
    </source>
</evidence>
<dbReference type="InterPro" id="IPR002104">
    <property type="entry name" value="Integrase_catalytic"/>
</dbReference>
<dbReference type="AlphaFoldDB" id="A0A4U1L1V1"/>
<evidence type="ECO:0000313" key="8">
    <source>
        <dbReference type="EMBL" id="TKD50180.1"/>
    </source>
</evidence>
<dbReference type="SUPFAM" id="SSF56349">
    <property type="entry name" value="DNA breaking-rejoining enzymes"/>
    <property type="match status" value="1"/>
</dbReference>
<gene>
    <name evidence="8" type="ORF">FBR43_04990</name>
</gene>
<dbReference type="Proteomes" id="UP000309138">
    <property type="component" value="Unassembled WGS sequence"/>
</dbReference>
<feature type="domain" description="Tyr recombinase" evidence="6">
    <location>
        <begin position="172"/>
        <end position="347"/>
    </location>
</feature>
<reference evidence="8 9" key="1">
    <citation type="submission" date="2019-04" db="EMBL/GenBank/DDBJ databases">
        <authorList>
            <person name="Yang Y."/>
            <person name="Wei D."/>
        </authorList>
    </citation>
    <scope>NUCLEOTIDE SEQUENCE [LARGE SCALE GENOMIC DNA]</scope>
    <source>
        <strain evidence="8 9">L-1-4w-11</strain>
    </source>
</reference>
<dbReference type="GO" id="GO:0015074">
    <property type="term" value="P:DNA integration"/>
    <property type="evidence" value="ECO:0007669"/>
    <property type="project" value="UniProtKB-KW"/>
</dbReference>
<comment type="similarity">
    <text evidence="1">Belongs to the 'phage' integrase family.</text>
</comment>
<dbReference type="PROSITE" id="PS51900">
    <property type="entry name" value="CB"/>
    <property type="match status" value="1"/>
</dbReference>
<evidence type="ECO:0000256" key="3">
    <source>
        <dbReference type="ARBA" id="ARBA00023125"/>
    </source>
</evidence>
<dbReference type="RefSeq" id="WP_136942122.1">
    <property type="nucleotide sequence ID" value="NZ_SWKR01000002.1"/>
</dbReference>
<dbReference type="OrthoDB" id="5464621at2"/>
<keyword evidence="9" id="KW-1185">Reference proteome</keyword>